<feature type="region of interest" description="Disordered" evidence="1">
    <location>
        <begin position="871"/>
        <end position="905"/>
    </location>
</feature>
<evidence type="ECO:0000313" key="3">
    <source>
        <dbReference type="EMBL" id="RPD54995.1"/>
    </source>
</evidence>
<evidence type="ECO:0000313" key="4">
    <source>
        <dbReference type="Proteomes" id="UP000313359"/>
    </source>
</evidence>
<keyword evidence="4" id="KW-1185">Reference proteome</keyword>
<dbReference type="Proteomes" id="UP000313359">
    <property type="component" value="Unassembled WGS sequence"/>
</dbReference>
<dbReference type="SUPFAM" id="SSF56112">
    <property type="entry name" value="Protein kinase-like (PK-like)"/>
    <property type="match status" value="1"/>
</dbReference>
<feature type="region of interest" description="Disordered" evidence="1">
    <location>
        <begin position="475"/>
        <end position="506"/>
    </location>
</feature>
<dbReference type="OrthoDB" id="2797568at2759"/>
<protein>
    <recommendedName>
        <fullName evidence="2">Fungal-type protein kinase domain-containing protein</fullName>
    </recommendedName>
</protein>
<evidence type="ECO:0000256" key="1">
    <source>
        <dbReference type="SAM" id="MobiDB-lite"/>
    </source>
</evidence>
<dbReference type="Pfam" id="PF17667">
    <property type="entry name" value="Pkinase_fungal"/>
    <property type="match status" value="2"/>
</dbReference>
<dbReference type="PANTHER" id="PTHR38248:SF2">
    <property type="entry name" value="FUNK1 11"/>
    <property type="match status" value="1"/>
</dbReference>
<sequence>MPNSTRSLANLTSYAGGLDALADSPQVIAAWNSELHHRVHVYHKDSIEEFLDLFVPCSEPYRPAGDVLDGVFSAYKPQKGGEVASYPSLTAGLDDLVSSFPEPYKLSFADTHSAQWRFPFTAFAKHHSKSSPDVSVSFPGKKFADQITWSDVSMVIEVKPTEGEDPFPSWKLGSTHNGTVTQVARNARNMLLTHGFLQTFVVGIYANSVRIARFDHTSGVVSQTFNLQQHPDLLQRFFWHFTHPLVGDTIVGCDPTAYPLTLHDHVWIRKELFGAGVANVPAELSEITKGRRVKVYNERTKEDDWYLLIRLLDVNARLLSRATAVWLAVQDNREYNGDEPIHPLLPSGTSHGEEEHLPEEEIVEGSRAEDAPTDEAKDARMDEGKEVPVDKKKPDDEKARPKVRVLKEAWRQVVRTPESAFYERLDACIPDDVRWGLPKWVCGTDLGAREVRDWEDASPPATVSHYLDDTRHLRLGLPPDSLDPPTHLASRPSTPTPLSPGDADAAPLGNIPFTTIPVTLAKTTASLSPSTPFPQHQTFTWALSRGTPYTYRERSHMRFVVDNVGRPITEFKDTKELVLAMRDAIMGHRQAWEMAGVLHRDISVGNILIVDEPEPNSFKGFIHDFDYSSMTDTPPVKNEEPLDEQAAQVPAEDALAAMEDALLAAQKERTGTFYFMALELLSSACMLHEVHHDLESFCWVLLWVILRHTNHNLGQQYCTTVFKYGSDDEAVNGKVGWLGFERREQRASQRLTIKNNVPLTDMMYKLRTMVRRSAHGFDILTYDSLLEVFNEALAKDGWPANDRVECTLTDQVVDSVVSPFQFAPDHFAPHVVTAPPATRAQVILRAFRDSMARGKEREANTVAQVEQAIKKRKERGRSLSQVEVMEKALHERSPDAKRRRGPGPC</sequence>
<feature type="region of interest" description="Disordered" evidence="1">
    <location>
        <begin position="337"/>
        <end position="400"/>
    </location>
</feature>
<gene>
    <name evidence="3" type="ORF">L227DRAFT_533745</name>
</gene>
<dbReference type="InterPro" id="IPR011009">
    <property type="entry name" value="Kinase-like_dom_sf"/>
</dbReference>
<reference evidence="3" key="1">
    <citation type="journal article" date="2018" name="Genome Biol. Evol.">
        <title>Genomics and development of Lentinus tigrinus, a white-rot wood-decaying mushroom with dimorphic fruiting bodies.</title>
        <authorList>
            <person name="Wu B."/>
            <person name="Xu Z."/>
            <person name="Knudson A."/>
            <person name="Carlson A."/>
            <person name="Chen N."/>
            <person name="Kovaka S."/>
            <person name="LaButti K."/>
            <person name="Lipzen A."/>
            <person name="Pennachio C."/>
            <person name="Riley R."/>
            <person name="Schakwitz W."/>
            <person name="Umezawa K."/>
            <person name="Ohm R.A."/>
            <person name="Grigoriev I.V."/>
            <person name="Nagy L.G."/>
            <person name="Gibbons J."/>
            <person name="Hibbett D."/>
        </authorList>
    </citation>
    <scope>NUCLEOTIDE SEQUENCE [LARGE SCALE GENOMIC DNA]</scope>
    <source>
        <strain evidence="3">ALCF2SS1-6</strain>
    </source>
</reference>
<dbReference type="PANTHER" id="PTHR38248">
    <property type="entry name" value="FUNK1 6"/>
    <property type="match status" value="1"/>
</dbReference>
<accession>A0A5C2RW92</accession>
<evidence type="ECO:0000259" key="2">
    <source>
        <dbReference type="Pfam" id="PF17667"/>
    </source>
</evidence>
<dbReference type="Gene3D" id="1.10.510.10">
    <property type="entry name" value="Transferase(Phosphotransferase) domain 1"/>
    <property type="match status" value="1"/>
</dbReference>
<feature type="compositionally biased region" description="Basic and acidic residues" evidence="1">
    <location>
        <begin position="884"/>
        <end position="896"/>
    </location>
</feature>
<name>A0A5C2RW92_9APHY</name>
<organism evidence="3 4">
    <name type="scientific">Lentinus tigrinus ALCF2SS1-6</name>
    <dbReference type="NCBI Taxonomy" id="1328759"/>
    <lineage>
        <taxon>Eukaryota</taxon>
        <taxon>Fungi</taxon>
        <taxon>Dikarya</taxon>
        <taxon>Basidiomycota</taxon>
        <taxon>Agaricomycotina</taxon>
        <taxon>Agaricomycetes</taxon>
        <taxon>Polyporales</taxon>
        <taxon>Polyporaceae</taxon>
        <taxon>Lentinus</taxon>
    </lineage>
</organism>
<dbReference type="PROSITE" id="PS00109">
    <property type="entry name" value="PROTEIN_KINASE_TYR"/>
    <property type="match status" value="1"/>
</dbReference>
<proteinExistence type="predicted"/>
<feature type="domain" description="Fungal-type protein kinase" evidence="2">
    <location>
        <begin position="404"/>
        <end position="704"/>
    </location>
</feature>
<dbReference type="InterPro" id="IPR040976">
    <property type="entry name" value="Pkinase_fungal"/>
</dbReference>
<dbReference type="AlphaFoldDB" id="A0A5C2RW92"/>
<feature type="domain" description="Fungal-type protein kinase" evidence="2">
    <location>
        <begin position="145"/>
        <end position="334"/>
    </location>
</feature>
<dbReference type="GO" id="GO:0004672">
    <property type="term" value="F:protein kinase activity"/>
    <property type="evidence" value="ECO:0007669"/>
    <property type="project" value="InterPro"/>
</dbReference>
<dbReference type="EMBL" id="ML122299">
    <property type="protein sequence ID" value="RPD54995.1"/>
    <property type="molecule type" value="Genomic_DNA"/>
</dbReference>
<feature type="compositionally biased region" description="Basic and acidic residues" evidence="1">
    <location>
        <begin position="364"/>
        <end position="400"/>
    </location>
</feature>
<dbReference type="InterPro" id="IPR008266">
    <property type="entry name" value="Tyr_kinase_AS"/>
</dbReference>